<protein>
    <submittedName>
        <fullName evidence="2">Uncharacterized protein</fullName>
    </submittedName>
</protein>
<feature type="transmembrane region" description="Helical" evidence="1">
    <location>
        <begin position="33"/>
        <end position="52"/>
    </location>
</feature>
<evidence type="ECO:0000313" key="2">
    <source>
        <dbReference type="EMBL" id="MFC4158993.1"/>
    </source>
</evidence>
<dbReference type="EMBL" id="JBHSBU010000001">
    <property type="protein sequence ID" value="MFC4158993.1"/>
    <property type="molecule type" value="Genomic_DNA"/>
</dbReference>
<keyword evidence="1" id="KW-0812">Transmembrane</keyword>
<dbReference type="Proteomes" id="UP001595791">
    <property type="component" value="Unassembled WGS sequence"/>
</dbReference>
<feature type="transmembrane region" description="Helical" evidence="1">
    <location>
        <begin position="6"/>
        <end position="26"/>
    </location>
</feature>
<feature type="transmembrane region" description="Helical" evidence="1">
    <location>
        <begin position="58"/>
        <end position="78"/>
    </location>
</feature>
<evidence type="ECO:0000256" key="1">
    <source>
        <dbReference type="SAM" id="Phobius"/>
    </source>
</evidence>
<reference evidence="3" key="1">
    <citation type="journal article" date="2019" name="Int. J. Syst. Evol. Microbiol.">
        <title>The Global Catalogue of Microorganisms (GCM) 10K type strain sequencing project: providing services to taxonomists for standard genome sequencing and annotation.</title>
        <authorList>
            <consortium name="The Broad Institute Genomics Platform"/>
            <consortium name="The Broad Institute Genome Sequencing Center for Infectious Disease"/>
            <person name="Wu L."/>
            <person name="Ma J."/>
        </authorList>
    </citation>
    <scope>NUCLEOTIDE SEQUENCE [LARGE SCALE GENOMIC DNA]</scope>
    <source>
        <strain evidence="3">LMG 29894</strain>
    </source>
</reference>
<sequence>MLNARVYALSTGLAIILAGAVEKYGYTVAYSGFLLALLVVIAPGVFVGYFGLVSSAEAALVLSMVINVLYYCLIASLIKFARVKAGSKIH</sequence>
<comment type="caution">
    <text evidence="2">The sequence shown here is derived from an EMBL/GenBank/DDBJ whole genome shotgun (WGS) entry which is preliminary data.</text>
</comment>
<accession>A0ABV8MPD3</accession>
<keyword evidence="1" id="KW-0472">Membrane</keyword>
<dbReference type="RefSeq" id="WP_378162261.1">
    <property type="nucleotide sequence ID" value="NZ_JBHSBU010000001.1"/>
</dbReference>
<keyword evidence="3" id="KW-1185">Reference proteome</keyword>
<name>A0ABV8MPD3_9NEIS</name>
<organism evidence="2 3">
    <name type="scientific">Chitinimonas lacunae</name>
    <dbReference type="NCBI Taxonomy" id="1963018"/>
    <lineage>
        <taxon>Bacteria</taxon>
        <taxon>Pseudomonadati</taxon>
        <taxon>Pseudomonadota</taxon>
        <taxon>Betaproteobacteria</taxon>
        <taxon>Neisseriales</taxon>
        <taxon>Chitinibacteraceae</taxon>
        <taxon>Chitinimonas</taxon>
    </lineage>
</organism>
<keyword evidence="1" id="KW-1133">Transmembrane helix</keyword>
<gene>
    <name evidence="2" type="ORF">ACFOW7_06435</name>
</gene>
<evidence type="ECO:0000313" key="3">
    <source>
        <dbReference type="Proteomes" id="UP001595791"/>
    </source>
</evidence>
<proteinExistence type="predicted"/>